<gene>
    <name evidence="3" type="ORF">K7J14_10780</name>
</gene>
<keyword evidence="4" id="KW-1185">Reference proteome</keyword>
<evidence type="ECO:0000259" key="1">
    <source>
        <dbReference type="Pfam" id="PF13304"/>
    </source>
</evidence>
<dbReference type="InterPro" id="IPR034139">
    <property type="entry name" value="TOPRIM_OLD"/>
</dbReference>
<dbReference type="Pfam" id="PF20469">
    <property type="entry name" value="OLD-like_TOPRIM"/>
    <property type="match status" value="1"/>
</dbReference>
<dbReference type="PANTHER" id="PTHR43581">
    <property type="entry name" value="ATP/GTP PHOSPHATASE"/>
    <property type="match status" value="1"/>
</dbReference>
<organism evidence="3 4">
    <name type="scientific">Teretinema zuelzerae</name>
    <dbReference type="NCBI Taxonomy" id="156"/>
    <lineage>
        <taxon>Bacteria</taxon>
        <taxon>Pseudomonadati</taxon>
        <taxon>Spirochaetota</taxon>
        <taxon>Spirochaetia</taxon>
        <taxon>Spirochaetales</taxon>
        <taxon>Treponemataceae</taxon>
        <taxon>Teretinema</taxon>
    </lineage>
</organism>
<dbReference type="GO" id="GO:0005524">
    <property type="term" value="F:ATP binding"/>
    <property type="evidence" value="ECO:0007669"/>
    <property type="project" value="UniProtKB-KW"/>
</dbReference>
<keyword evidence="3" id="KW-0067">ATP-binding</keyword>
<evidence type="ECO:0000313" key="3">
    <source>
        <dbReference type="EMBL" id="MCD1655184.1"/>
    </source>
</evidence>
<proteinExistence type="predicted"/>
<feature type="domain" description="ATPase AAA-type core" evidence="1">
    <location>
        <begin position="26"/>
        <end position="317"/>
    </location>
</feature>
<dbReference type="InterPro" id="IPR027417">
    <property type="entry name" value="P-loop_NTPase"/>
</dbReference>
<dbReference type="AlphaFoldDB" id="A0AAE3JLW7"/>
<sequence>MKIRYISISNFRGVNHFEWGLPADSVFCLVGKGDSSKSTILEAIRYCLYPNWNLSIFDSDFFNNDVTKELCIELTIGEIIPEFISDLKYGLMLRGWNKKEKKVFDEPDDSLEIVLTIRLSVSNALEPKWIVVNSRNPDGIEFKTSDRIKACVGIIGAFSERQLSWSSGSAIARITEADNIDESLVSAAREAKQTFDMNRSVLTGFDHAAKKAEVAARHFGVHVSETYKAQLDISSINLKVGGIALHDKDIPLRLLGLGSRRLVLCGIQQQNLENGHITLIDEIEYGLEPNRISRLIKCIRNDKSGQYFITTHSPIVLRELTIDELYIVHNYNGEVTIQSANDNQLRELEIQGKIRANAEAFLSKKVIVCEGATEVGFLRGFDDYLVTKAFDPFAYFGVALVDANGGGKVKKTAQVFKQLGYEVAVFADSDAQDQLSDYDCAELKALSISTFVWAGNVSIEERIMLDIPWNYVLSCLDFAINGLGIPAREQLLSVFPGTLDKQHSEWPESQDLRKLIGEVANKKKWFKNITNASILFLTISELFDSQDYSSCDLYDKMKQLKTWILNDE</sequence>
<dbReference type="InterPro" id="IPR003959">
    <property type="entry name" value="ATPase_AAA_core"/>
</dbReference>
<reference evidence="3" key="1">
    <citation type="submission" date="2021-08" db="EMBL/GenBank/DDBJ databases">
        <title>Comparative analyses of Brucepasteria parasyntrophica and Teretinema zuelzerae.</title>
        <authorList>
            <person name="Song Y."/>
            <person name="Brune A."/>
        </authorList>
    </citation>
    <scope>NUCLEOTIDE SEQUENCE</scope>
    <source>
        <strain evidence="3">DSM 1903</strain>
    </source>
</reference>
<dbReference type="EMBL" id="JAINWA010000003">
    <property type="protein sequence ID" value="MCD1655184.1"/>
    <property type="molecule type" value="Genomic_DNA"/>
</dbReference>
<name>A0AAE3JLW7_9SPIR</name>
<dbReference type="Proteomes" id="UP001198163">
    <property type="component" value="Unassembled WGS sequence"/>
</dbReference>
<evidence type="ECO:0000313" key="4">
    <source>
        <dbReference type="Proteomes" id="UP001198163"/>
    </source>
</evidence>
<dbReference type="PANTHER" id="PTHR43581:SF4">
    <property type="entry name" value="ATP_GTP PHOSPHATASE"/>
    <property type="match status" value="1"/>
</dbReference>
<feature type="domain" description="OLD protein-like TOPRIM" evidence="2">
    <location>
        <begin position="361"/>
        <end position="430"/>
    </location>
</feature>
<dbReference type="Pfam" id="PF13304">
    <property type="entry name" value="AAA_21"/>
    <property type="match status" value="1"/>
</dbReference>
<evidence type="ECO:0000259" key="2">
    <source>
        <dbReference type="Pfam" id="PF20469"/>
    </source>
</evidence>
<dbReference type="InterPro" id="IPR051396">
    <property type="entry name" value="Bact_Antivir_Def_Nuclease"/>
</dbReference>
<dbReference type="Gene3D" id="3.40.50.300">
    <property type="entry name" value="P-loop containing nucleotide triphosphate hydrolases"/>
    <property type="match status" value="1"/>
</dbReference>
<dbReference type="RefSeq" id="WP_230756047.1">
    <property type="nucleotide sequence ID" value="NZ_JAINWA010000003.1"/>
</dbReference>
<dbReference type="GO" id="GO:0016887">
    <property type="term" value="F:ATP hydrolysis activity"/>
    <property type="evidence" value="ECO:0007669"/>
    <property type="project" value="InterPro"/>
</dbReference>
<accession>A0AAE3JLW7</accession>
<protein>
    <submittedName>
        <fullName evidence="3">ATP-binding protein</fullName>
    </submittedName>
</protein>
<comment type="caution">
    <text evidence="3">The sequence shown here is derived from an EMBL/GenBank/DDBJ whole genome shotgun (WGS) entry which is preliminary data.</text>
</comment>
<keyword evidence="3" id="KW-0547">Nucleotide-binding</keyword>
<dbReference type="SUPFAM" id="SSF52540">
    <property type="entry name" value="P-loop containing nucleoside triphosphate hydrolases"/>
    <property type="match status" value="1"/>
</dbReference>